<dbReference type="OrthoDB" id="517007at2"/>
<dbReference type="Proteomes" id="UP000076447">
    <property type="component" value="Unassembled WGS sequence"/>
</dbReference>
<evidence type="ECO:0000313" key="3">
    <source>
        <dbReference type="EMBL" id="KZM35250.1"/>
    </source>
</evidence>
<dbReference type="InterPro" id="IPR020904">
    <property type="entry name" value="Sc_DH/Rdtase_CS"/>
</dbReference>
<dbReference type="PRINTS" id="PR00081">
    <property type="entry name" value="GDHRDH"/>
</dbReference>
<dbReference type="Gene3D" id="3.40.50.720">
    <property type="entry name" value="NAD(P)-binding Rossmann-like Domain"/>
    <property type="match status" value="1"/>
</dbReference>
<comment type="caution">
    <text evidence="3">The sequence shown here is derived from an EMBL/GenBank/DDBJ whole genome shotgun (WGS) entry which is preliminary data.</text>
</comment>
<evidence type="ECO:0000256" key="2">
    <source>
        <dbReference type="ARBA" id="ARBA00023002"/>
    </source>
</evidence>
<dbReference type="SUPFAM" id="SSF51735">
    <property type="entry name" value="NAD(P)-binding Rossmann-fold domains"/>
    <property type="match status" value="1"/>
</dbReference>
<dbReference type="InterPro" id="IPR036291">
    <property type="entry name" value="NAD(P)-bd_dom_sf"/>
</dbReference>
<dbReference type="PATRIC" id="fig|43678.3.peg.2125"/>
<gene>
    <name evidence="3" type="ORF">OJAG_20380</name>
</gene>
<keyword evidence="2 3" id="KW-0560">Oxidoreductase</keyword>
<dbReference type="PANTHER" id="PTHR24321:SF8">
    <property type="entry name" value="ESTRADIOL 17-BETA-DEHYDROGENASE 8-RELATED"/>
    <property type="match status" value="1"/>
</dbReference>
<organism evidence="3 4">
    <name type="scientific">Oerskovia enterophila</name>
    <dbReference type="NCBI Taxonomy" id="43678"/>
    <lineage>
        <taxon>Bacteria</taxon>
        <taxon>Bacillati</taxon>
        <taxon>Actinomycetota</taxon>
        <taxon>Actinomycetes</taxon>
        <taxon>Micrococcales</taxon>
        <taxon>Cellulomonadaceae</taxon>
        <taxon>Oerskovia</taxon>
    </lineage>
</organism>
<protein>
    <submittedName>
        <fullName evidence="3">3-beta-hydroxysteroid dehydrogenase</fullName>
        <ecNumber evidence="3">1.1.1.51</ecNumber>
    </submittedName>
</protein>
<dbReference type="CDD" id="cd05233">
    <property type="entry name" value="SDR_c"/>
    <property type="match status" value="1"/>
</dbReference>
<name>A0A163RIS6_9CELL</name>
<comment type="similarity">
    <text evidence="1">Belongs to the short-chain dehydrogenases/reductases (SDR) family.</text>
</comment>
<dbReference type="GO" id="GO:0016491">
    <property type="term" value="F:oxidoreductase activity"/>
    <property type="evidence" value="ECO:0007669"/>
    <property type="project" value="UniProtKB-KW"/>
</dbReference>
<dbReference type="PROSITE" id="PS00061">
    <property type="entry name" value="ADH_SHORT"/>
    <property type="match status" value="1"/>
</dbReference>
<dbReference type="Pfam" id="PF13561">
    <property type="entry name" value="adh_short_C2"/>
    <property type="match status" value="1"/>
</dbReference>
<reference evidence="3 4" key="1">
    <citation type="submission" date="2016-01" db="EMBL/GenBank/DDBJ databases">
        <title>Genome sequence of Oerskovia enterophila VJag, an agar and cellulose degrading bacterium.</title>
        <authorList>
            <person name="Poehlein A."/>
            <person name="Jag V."/>
            <person name="Bengelsdorf F."/>
            <person name="Duerre P."/>
            <person name="Daniel R."/>
        </authorList>
    </citation>
    <scope>NUCLEOTIDE SEQUENCE [LARGE SCALE GENOMIC DNA]</scope>
    <source>
        <strain evidence="3 4">VJag</strain>
    </source>
</reference>
<dbReference type="EMBL" id="LRIE01000072">
    <property type="protein sequence ID" value="KZM35250.1"/>
    <property type="molecule type" value="Genomic_DNA"/>
</dbReference>
<evidence type="ECO:0000256" key="1">
    <source>
        <dbReference type="ARBA" id="ARBA00006484"/>
    </source>
</evidence>
<dbReference type="PRINTS" id="PR00080">
    <property type="entry name" value="SDRFAMILY"/>
</dbReference>
<dbReference type="PANTHER" id="PTHR24321">
    <property type="entry name" value="DEHYDROGENASES, SHORT CHAIN"/>
    <property type="match status" value="1"/>
</dbReference>
<dbReference type="InterPro" id="IPR002347">
    <property type="entry name" value="SDR_fam"/>
</dbReference>
<evidence type="ECO:0000313" key="4">
    <source>
        <dbReference type="Proteomes" id="UP000076447"/>
    </source>
</evidence>
<sequence length="267" mass="26618">MTVFDLTGRRALVTGGAQGLGEGMARALAAAGASVVIADLQDSGAQVAAGLPSGGGRHHAFTRLDVTAEPDWERAIATTVDALGGLDILVNNAGIEISGLLTEVDPDDVRRMLEVNVLGTTLGIKHGLRAMRPGGAAGSGGAIVNVSSVAATIAFPGISVYSATKSAVDRLTRVAAMESGKLGYGVRVNCVYPGLVPTAMGAGLANDMAALGLYGSAEEAVGAVVDLTPSGRLGTVEDMADAVVFLASDAARFVNGAGLPVDGGMGM</sequence>
<dbReference type="EC" id="1.1.1.51" evidence="3"/>
<dbReference type="STRING" id="43678.OJAG_20380"/>
<accession>A0A163RIS6</accession>
<dbReference type="FunFam" id="3.40.50.720:FF:000084">
    <property type="entry name" value="Short-chain dehydrogenase reductase"/>
    <property type="match status" value="1"/>
</dbReference>
<proteinExistence type="inferred from homology"/>
<dbReference type="RefSeq" id="WP_068708474.1">
    <property type="nucleotide sequence ID" value="NZ_LRIE01000072.1"/>
</dbReference>
<dbReference type="AlphaFoldDB" id="A0A163RIS6"/>